<feature type="chain" id="PRO_5044848709" evidence="1">
    <location>
        <begin position="25"/>
        <end position="161"/>
    </location>
</feature>
<keyword evidence="3" id="KW-1185">Reference proteome</keyword>
<reference evidence="2 3" key="1">
    <citation type="submission" date="2024-10" db="EMBL/GenBank/DDBJ databases">
        <title>Updated reference genomes for cyclostephanoid diatoms.</title>
        <authorList>
            <person name="Roberts W.R."/>
            <person name="Alverson A.J."/>
        </authorList>
    </citation>
    <scope>NUCLEOTIDE SEQUENCE [LARGE SCALE GENOMIC DNA]</scope>
    <source>
        <strain evidence="2 3">AJA010-31</strain>
    </source>
</reference>
<accession>A0ABD3PCU7</accession>
<evidence type="ECO:0000313" key="2">
    <source>
        <dbReference type="EMBL" id="KAL3785493.1"/>
    </source>
</evidence>
<dbReference type="Proteomes" id="UP001530400">
    <property type="component" value="Unassembled WGS sequence"/>
</dbReference>
<evidence type="ECO:0000256" key="1">
    <source>
        <dbReference type="SAM" id="SignalP"/>
    </source>
</evidence>
<organism evidence="2 3">
    <name type="scientific">Cyclotella atomus</name>
    <dbReference type="NCBI Taxonomy" id="382360"/>
    <lineage>
        <taxon>Eukaryota</taxon>
        <taxon>Sar</taxon>
        <taxon>Stramenopiles</taxon>
        <taxon>Ochrophyta</taxon>
        <taxon>Bacillariophyta</taxon>
        <taxon>Coscinodiscophyceae</taxon>
        <taxon>Thalassiosirophycidae</taxon>
        <taxon>Stephanodiscales</taxon>
        <taxon>Stephanodiscaceae</taxon>
        <taxon>Cyclotella</taxon>
    </lineage>
</organism>
<dbReference type="AlphaFoldDB" id="A0ABD3PCU7"/>
<name>A0ABD3PCU7_9STRA</name>
<sequence>MASSMLNMARTLLLLLLPITLVVAQEEVQGHLNLGRGSCTDQRGQFYSYIQRTQTFPDASTCGAAECAKFGNAASYRGFEFSVTKRCTCLFDKEKMPAVQNDASSPEYVSKNYAGVDAVAGTSGTPGANCYMVARDSGAVTLGTGLFYLSTVVSGVVYMFN</sequence>
<comment type="caution">
    <text evidence="2">The sequence shown here is derived from an EMBL/GenBank/DDBJ whole genome shotgun (WGS) entry which is preliminary data.</text>
</comment>
<keyword evidence="1" id="KW-0732">Signal</keyword>
<proteinExistence type="predicted"/>
<feature type="signal peptide" evidence="1">
    <location>
        <begin position="1"/>
        <end position="24"/>
    </location>
</feature>
<evidence type="ECO:0000313" key="3">
    <source>
        <dbReference type="Proteomes" id="UP001530400"/>
    </source>
</evidence>
<dbReference type="EMBL" id="JALLPJ020000691">
    <property type="protein sequence ID" value="KAL3785493.1"/>
    <property type="molecule type" value="Genomic_DNA"/>
</dbReference>
<protein>
    <submittedName>
        <fullName evidence="2">Uncharacterized protein</fullName>
    </submittedName>
</protein>
<gene>
    <name evidence="2" type="ORF">ACHAWO_013433</name>
</gene>